<proteinExistence type="predicted"/>
<accession>A0A0U0U389</accession>
<organism evidence="1 3">
    <name type="scientific">Mycobacterium tuberculosis</name>
    <dbReference type="NCBI Taxonomy" id="1773"/>
    <lineage>
        <taxon>Bacteria</taxon>
        <taxon>Bacillati</taxon>
        <taxon>Actinomycetota</taxon>
        <taxon>Actinomycetes</taxon>
        <taxon>Mycobacteriales</taxon>
        <taxon>Mycobacteriaceae</taxon>
        <taxon>Mycobacterium</taxon>
        <taxon>Mycobacterium tuberculosis complex</taxon>
    </lineage>
</organism>
<reference evidence="2" key="2">
    <citation type="submission" date="2015-03" db="EMBL/GenBank/DDBJ databases">
        <authorList>
            <consortium name="Pathogen Informatics"/>
            <person name="Murphy D."/>
        </authorList>
    </citation>
    <scope>NUCLEOTIDE SEQUENCE</scope>
    <source>
        <strain evidence="2">N09902308</strain>
    </source>
</reference>
<dbReference type="EMBL" id="CSBK01002384">
    <property type="protein sequence ID" value="COZ77403.1"/>
    <property type="molecule type" value="Genomic_DNA"/>
</dbReference>
<evidence type="ECO:0000313" key="4">
    <source>
        <dbReference type="Proteomes" id="UP000039021"/>
    </source>
</evidence>
<protein>
    <submittedName>
        <fullName evidence="1">Uncharacterized protein</fullName>
    </submittedName>
</protein>
<dbReference type="Proteomes" id="UP000038802">
    <property type="component" value="Unassembled WGS sequence"/>
</dbReference>
<name>A0A0U0U389_MYCTX</name>
<evidence type="ECO:0000313" key="2">
    <source>
        <dbReference type="EMBL" id="COZ77403.1"/>
    </source>
</evidence>
<dbReference type="AlphaFoldDB" id="A0A0U0U389"/>
<reference evidence="3 4" key="1">
    <citation type="submission" date="2015-03" db="EMBL/GenBank/DDBJ databases">
        <authorList>
            <consortium name="Pathogen Informatics"/>
        </authorList>
    </citation>
    <scope>NUCLEOTIDE SEQUENCE [LARGE SCALE GENOMIC DNA]</scope>
    <source>
        <strain evidence="3">K00500041</strain>
        <strain evidence="4">N09902308</strain>
    </source>
</reference>
<dbReference type="EMBL" id="CSAE01001208">
    <property type="protein sequence ID" value="COX39887.1"/>
    <property type="molecule type" value="Genomic_DNA"/>
</dbReference>
<evidence type="ECO:0000313" key="3">
    <source>
        <dbReference type="Proteomes" id="UP000038802"/>
    </source>
</evidence>
<evidence type="ECO:0000313" key="1">
    <source>
        <dbReference type="EMBL" id="COX39887.1"/>
    </source>
</evidence>
<sequence>MADHVAGAVMSLREVAKGREDVVWHVAHVVVDPPDPLGIRHRVPDEGCCRRTNERMARVEVLRGRQKVVHAGSIVG</sequence>
<dbReference type="Proteomes" id="UP000039021">
    <property type="component" value="Unassembled WGS sequence"/>
</dbReference>
<gene>
    <name evidence="1" type="ORF">ERS007703_05181</name>
    <name evidence="2" type="ORF">ERS007739_04116</name>
</gene>
<reference evidence="1" key="3">
    <citation type="submission" date="2015-03" db="EMBL/GenBank/DDBJ databases">
        <authorList>
            <person name="Murphy D."/>
        </authorList>
    </citation>
    <scope>NUCLEOTIDE SEQUENCE [LARGE SCALE GENOMIC DNA]</scope>
    <source>
        <strain evidence="1">K00500041</strain>
    </source>
</reference>